<evidence type="ECO:0000256" key="1">
    <source>
        <dbReference type="ARBA" id="ARBA00004123"/>
    </source>
</evidence>
<dbReference type="SMART" id="SM00353">
    <property type="entry name" value="HLH"/>
    <property type="match status" value="1"/>
</dbReference>
<evidence type="ECO:0000256" key="2">
    <source>
        <dbReference type="ARBA" id="ARBA00023015"/>
    </source>
</evidence>
<dbReference type="Gene3D" id="4.10.280.10">
    <property type="entry name" value="Helix-loop-helix DNA-binding domain"/>
    <property type="match status" value="1"/>
</dbReference>
<accession>A0A7R9JXJ6</accession>
<dbReference type="InterPro" id="IPR011598">
    <property type="entry name" value="bHLH_dom"/>
</dbReference>
<reference evidence="7" key="1">
    <citation type="submission" date="2020-11" db="EMBL/GenBank/DDBJ databases">
        <authorList>
            <person name="Tran Van P."/>
        </authorList>
    </citation>
    <scope>NUCLEOTIDE SEQUENCE</scope>
</reference>
<feature type="region of interest" description="Disordered" evidence="5">
    <location>
        <begin position="127"/>
        <end position="162"/>
    </location>
</feature>
<dbReference type="PROSITE" id="PS50888">
    <property type="entry name" value="BHLH"/>
    <property type="match status" value="1"/>
</dbReference>
<dbReference type="GO" id="GO:0046983">
    <property type="term" value="F:protein dimerization activity"/>
    <property type="evidence" value="ECO:0007669"/>
    <property type="project" value="InterPro"/>
</dbReference>
<dbReference type="AlphaFoldDB" id="A0A7R9JXJ6"/>
<dbReference type="PANTHER" id="PTHR10985">
    <property type="entry name" value="BASIC HELIX-LOOP-HELIX TRANSCRIPTION FACTOR, HES-RELATED"/>
    <property type="match status" value="1"/>
</dbReference>
<name>A0A7R9JXJ6_TIMGE</name>
<organism evidence="7">
    <name type="scientific">Timema genevievae</name>
    <name type="common">Walking stick</name>
    <dbReference type="NCBI Taxonomy" id="629358"/>
    <lineage>
        <taxon>Eukaryota</taxon>
        <taxon>Metazoa</taxon>
        <taxon>Ecdysozoa</taxon>
        <taxon>Arthropoda</taxon>
        <taxon>Hexapoda</taxon>
        <taxon>Insecta</taxon>
        <taxon>Pterygota</taxon>
        <taxon>Neoptera</taxon>
        <taxon>Polyneoptera</taxon>
        <taxon>Phasmatodea</taxon>
        <taxon>Timematodea</taxon>
        <taxon>Timematoidea</taxon>
        <taxon>Timematidae</taxon>
        <taxon>Timema</taxon>
    </lineage>
</organism>
<proteinExistence type="predicted"/>
<keyword evidence="4" id="KW-0539">Nucleus</keyword>
<feature type="domain" description="BHLH" evidence="6">
    <location>
        <begin position="32"/>
        <end position="124"/>
    </location>
</feature>
<protein>
    <recommendedName>
        <fullName evidence="6">BHLH domain-containing protein</fullName>
    </recommendedName>
</protein>
<evidence type="ECO:0000256" key="5">
    <source>
        <dbReference type="SAM" id="MobiDB-lite"/>
    </source>
</evidence>
<dbReference type="InterPro" id="IPR036638">
    <property type="entry name" value="HLH_DNA-bd_sf"/>
</dbReference>
<evidence type="ECO:0000313" key="7">
    <source>
        <dbReference type="EMBL" id="CAD7592966.1"/>
    </source>
</evidence>
<gene>
    <name evidence="7" type="ORF">TGEB3V08_LOCUS5131</name>
</gene>
<evidence type="ECO:0000256" key="3">
    <source>
        <dbReference type="ARBA" id="ARBA00023163"/>
    </source>
</evidence>
<comment type="subcellular location">
    <subcellularLocation>
        <location evidence="1">Nucleus</location>
    </subcellularLocation>
</comment>
<evidence type="ECO:0000256" key="4">
    <source>
        <dbReference type="ARBA" id="ARBA00023242"/>
    </source>
</evidence>
<dbReference type="SUPFAM" id="SSF47459">
    <property type="entry name" value="HLH, helix-loop-helix DNA-binding domain"/>
    <property type="match status" value="1"/>
</dbReference>
<dbReference type="EMBL" id="OE840856">
    <property type="protein sequence ID" value="CAD7592966.1"/>
    <property type="molecule type" value="Genomic_DNA"/>
</dbReference>
<dbReference type="InterPro" id="IPR050370">
    <property type="entry name" value="HES_HEY"/>
</dbReference>
<dbReference type="GO" id="GO:0005634">
    <property type="term" value="C:nucleus"/>
    <property type="evidence" value="ECO:0007669"/>
    <property type="project" value="UniProtKB-SubCell"/>
</dbReference>
<evidence type="ECO:0000259" key="6">
    <source>
        <dbReference type="PROSITE" id="PS50888"/>
    </source>
</evidence>
<keyword evidence="3" id="KW-0804">Transcription</keyword>
<keyword evidence="2" id="KW-0805">Transcription regulation</keyword>
<sequence>MNRTADVIRAVKGMNDDIGWLGHCDILVRFSLCYVTKPLLERKRRARINRCLDELKDLMVGALEKTEINGKRARCADHTTPSIRRSQHYLCQQTTDALSAEGENVSKLEKADILELTVRHLHKLHTGGPRDAVEEAQKFQGPLSTHEDPRGSSRTSLLTRGSPCSHGIVLDPPSYPPILLILHSPLQPPYPPPSPISLSPVLKPLDGRL</sequence>
<dbReference type="Pfam" id="PF00010">
    <property type="entry name" value="HLH"/>
    <property type="match status" value="1"/>
</dbReference>